<protein>
    <submittedName>
        <fullName evidence="3">GGDEF domain-containing protein</fullName>
    </submittedName>
</protein>
<organism evidence="3 4">
    <name type="scientific">Sphingomonas colocasiae</name>
    <dbReference type="NCBI Taxonomy" id="1848973"/>
    <lineage>
        <taxon>Bacteria</taxon>
        <taxon>Pseudomonadati</taxon>
        <taxon>Pseudomonadota</taxon>
        <taxon>Alphaproteobacteria</taxon>
        <taxon>Sphingomonadales</taxon>
        <taxon>Sphingomonadaceae</taxon>
        <taxon>Sphingomonas</taxon>
    </lineage>
</organism>
<dbReference type="NCBIfam" id="TIGR00254">
    <property type="entry name" value="GGDEF"/>
    <property type="match status" value="1"/>
</dbReference>
<proteinExistence type="predicted"/>
<evidence type="ECO:0000256" key="1">
    <source>
        <dbReference type="SAM" id="Phobius"/>
    </source>
</evidence>
<sequence>MDCEEVRERALPRRTDDLRQTIYVELVHSLFATIVPTLIMSVAFTLSAALIHIRLQDPLLMALGLAGIVASITRVAVVLKCRRDAARYQDRAHARMMERWFGASYLAFALCLGAFGARVFMLASVEAHMLTICLLVGYCAGVAAVVGLRPLIAVPAMAVAILPAITVAAFNPDVLYWVLSGTAASLLAGGSYSVLVRHRATQAEIGKRISFASLARHDGLTELPNRLALREWFDAHVGHGPRERAVAVHYIDLDGFKPVNDRYGHPVGDALLRAVAGRLTHCLRAGDIAARLGGDEFAIIQRDLGHVDEAQLLSHRLASAVKQPFRIGEHDIRISACIGTVTSTSRTDDLERLLAEADEALYTAKRGGHIVTRRSQNSIAA</sequence>
<dbReference type="InterPro" id="IPR052163">
    <property type="entry name" value="DGC-Regulatory_Protein"/>
</dbReference>
<name>A0ABS7PIS0_9SPHN</name>
<dbReference type="PANTHER" id="PTHR46663:SF2">
    <property type="entry name" value="GGDEF DOMAIN-CONTAINING PROTEIN"/>
    <property type="match status" value="1"/>
</dbReference>
<dbReference type="Pfam" id="PF00990">
    <property type="entry name" value="GGDEF"/>
    <property type="match status" value="1"/>
</dbReference>
<feature type="transmembrane region" description="Helical" evidence="1">
    <location>
        <begin position="21"/>
        <end position="53"/>
    </location>
</feature>
<comment type="caution">
    <text evidence="3">The sequence shown here is derived from an EMBL/GenBank/DDBJ whole genome shotgun (WGS) entry which is preliminary data.</text>
</comment>
<dbReference type="PROSITE" id="PS50887">
    <property type="entry name" value="GGDEF"/>
    <property type="match status" value="1"/>
</dbReference>
<dbReference type="InterPro" id="IPR043128">
    <property type="entry name" value="Rev_trsase/Diguanyl_cyclase"/>
</dbReference>
<gene>
    <name evidence="3" type="ORF">K7G82_02770</name>
</gene>
<dbReference type="InterPro" id="IPR000160">
    <property type="entry name" value="GGDEF_dom"/>
</dbReference>
<reference evidence="3 4" key="1">
    <citation type="submission" date="2021-08" db="EMBL/GenBank/DDBJ databases">
        <authorList>
            <person name="Tuo L."/>
        </authorList>
    </citation>
    <scope>NUCLEOTIDE SEQUENCE [LARGE SCALE GENOMIC DNA]</scope>
    <source>
        <strain evidence="3 4">JCM 31229</strain>
    </source>
</reference>
<keyword evidence="1" id="KW-0472">Membrane</keyword>
<evidence type="ECO:0000313" key="4">
    <source>
        <dbReference type="Proteomes" id="UP000706039"/>
    </source>
</evidence>
<dbReference type="SUPFAM" id="SSF55073">
    <property type="entry name" value="Nucleotide cyclase"/>
    <property type="match status" value="1"/>
</dbReference>
<feature type="transmembrane region" description="Helical" evidence="1">
    <location>
        <begin position="176"/>
        <end position="195"/>
    </location>
</feature>
<feature type="transmembrane region" description="Helical" evidence="1">
    <location>
        <begin position="100"/>
        <end position="121"/>
    </location>
</feature>
<dbReference type="SMART" id="SM00267">
    <property type="entry name" value="GGDEF"/>
    <property type="match status" value="1"/>
</dbReference>
<feature type="transmembrane region" description="Helical" evidence="1">
    <location>
        <begin position="59"/>
        <end position="79"/>
    </location>
</feature>
<keyword evidence="4" id="KW-1185">Reference proteome</keyword>
<dbReference type="EMBL" id="JAINVV010000001">
    <property type="protein sequence ID" value="MBY8821196.1"/>
    <property type="molecule type" value="Genomic_DNA"/>
</dbReference>
<feature type="transmembrane region" description="Helical" evidence="1">
    <location>
        <begin position="127"/>
        <end position="146"/>
    </location>
</feature>
<feature type="transmembrane region" description="Helical" evidence="1">
    <location>
        <begin position="151"/>
        <end position="170"/>
    </location>
</feature>
<dbReference type="Gene3D" id="3.30.70.270">
    <property type="match status" value="1"/>
</dbReference>
<dbReference type="PANTHER" id="PTHR46663">
    <property type="entry name" value="DIGUANYLATE CYCLASE DGCT-RELATED"/>
    <property type="match status" value="1"/>
</dbReference>
<keyword evidence="1" id="KW-0812">Transmembrane</keyword>
<evidence type="ECO:0000259" key="2">
    <source>
        <dbReference type="PROSITE" id="PS50887"/>
    </source>
</evidence>
<dbReference type="InterPro" id="IPR029787">
    <property type="entry name" value="Nucleotide_cyclase"/>
</dbReference>
<accession>A0ABS7PIS0</accession>
<feature type="domain" description="GGDEF" evidence="2">
    <location>
        <begin position="244"/>
        <end position="376"/>
    </location>
</feature>
<keyword evidence="1" id="KW-1133">Transmembrane helix</keyword>
<dbReference type="CDD" id="cd01949">
    <property type="entry name" value="GGDEF"/>
    <property type="match status" value="1"/>
</dbReference>
<dbReference type="Proteomes" id="UP000706039">
    <property type="component" value="Unassembled WGS sequence"/>
</dbReference>
<evidence type="ECO:0000313" key="3">
    <source>
        <dbReference type="EMBL" id="MBY8821196.1"/>
    </source>
</evidence>